<keyword evidence="3" id="KW-0106">Calcium</keyword>
<dbReference type="SUPFAM" id="SSF47473">
    <property type="entry name" value="EF-hand"/>
    <property type="match status" value="1"/>
</dbReference>
<accession>A0A0R3W590</accession>
<keyword evidence="6" id="KW-1185">Reference proteome</keyword>
<dbReference type="GO" id="GO:0005509">
    <property type="term" value="F:calcium ion binding"/>
    <property type="evidence" value="ECO:0007669"/>
    <property type="project" value="InterPro"/>
</dbReference>
<dbReference type="FunFam" id="1.10.238.10:FF:000003">
    <property type="entry name" value="Calmodulin A"/>
    <property type="match status" value="1"/>
</dbReference>
<dbReference type="AlphaFoldDB" id="A0A0R3W590"/>
<dbReference type="InterPro" id="IPR011992">
    <property type="entry name" value="EF-hand-dom_pair"/>
</dbReference>
<dbReference type="InterPro" id="IPR018247">
    <property type="entry name" value="EF_Hand_1_Ca_BS"/>
</dbReference>
<dbReference type="Pfam" id="PF13499">
    <property type="entry name" value="EF-hand_7"/>
    <property type="match status" value="2"/>
</dbReference>
<protein>
    <submittedName>
        <fullName evidence="7">Calmodulin</fullName>
    </submittedName>
</protein>
<evidence type="ECO:0000259" key="4">
    <source>
        <dbReference type="PROSITE" id="PS50222"/>
    </source>
</evidence>
<dbReference type="PROSITE" id="PS50222">
    <property type="entry name" value="EF_HAND_2"/>
    <property type="match status" value="3"/>
</dbReference>
<reference evidence="7" key="1">
    <citation type="submission" date="2017-02" db="UniProtKB">
        <authorList>
            <consortium name="WormBaseParasite"/>
        </authorList>
    </citation>
    <scope>IDENTIFICATION</scope>
</reference>
<dbReference type="WBParaSite" id="TASK_0000526901-mRNA-1">
    <property type="protein sequence ID" value="TASK_0000526901-mRNA-1"/>
    <property type="gene ID" value="TASK_0000526901"/>
</dbReference>
<keyword evidence="2" id="KW-0677">Repeat</keyword>
<evidence type="ECO:0000256" key="2">
    <source>
        <dbReference type="ARBA" id="ARBA00022737"/>
    </source>
</evidence>
<sequence length="145" mass="16740">MRKYTNDERYRLLQKFNNMDANNDGSLSKNEIRLCCEESGLPPSKVEDFISLFDSNGDERVTLDEYERALGLKEVPPTTLEQWKAAFDEMDVDKSGNLTVDELYEGLRKIGCRMSKQEVEQIVHSADTNGDRSLTYKEFISLMRL</sequence>
<keyword evidence="1" id="KW-0479">Metal-binding</keyword>
<dbReference type="SMART" id="SM00054">
    <property type="entry name" value="EFh"/>
    <property type="match status" value="4"/>
</dbReference>
<evidence type="ECO:0000313" key="5">
    <source>
        <dbReference type="EMBL" id="VDK34801.1"/>
    </source>
</evidence>
<dbReference type="PANTHER" id="PTHR34524:SF6">
    <property type="entry name" value="CALCYPHOSINE LIKE"/>
    <property type="match status" value="1"/>
</dbReference>
<organism evidence="7">
    <name type="scientific">Taenia asiatica</name>
    <name type="common">Asian tapeworm</name>
    <dbReference type="NCBI Taxonomy" id="60517"/>
    <lineage>
        <taxon>Eukaryota</taxon>
        <taxon>Metazoa</taxon>
        <taxon>Spiralia</taxon>
        <taxon>Lophotrochozoa</taxon>
        <taxon>Platyhelminthes</taxon>
        <taxon>Cestoda</taxon>
        <taxon>Eucestoda</taxon>
        <taxon>Cyclophyllidea</taxon>
        <taxon>Taeniidae</taxon>
        <taxon>Taenia</taxon>
    </lineage>
</organism>
<evidence type="ECO:0000313" key="7">
    <source>
        <dbReference type="WBParaSite" id="TASK_0000526901-mRNA-1"/>
    </source>
</evidence>
<dbReference type="OrthoDB" id="26525at2759"/>
<proteinExistence type="predicted"/>
<name>A0A0R3W590_TAEAS</name>
<dbReference type="EMBL" id="UYRS01018404">
    <property type="protein sequence ID" value="VDK34801.1"/>
    <property type="molecule type" value="Genomic_DNA"/>
</dbReference>
<dbReference type="STRING" id="60517.A0A0R3W590"/>
<feature type="domain" description="EF-hand" evidence="4">
    <location>
        <begin position="114"/>
        <end position="145"/>
    </location>
</feature>
<feature type="domain" description="EF-hand" evidence="4">
    <location>
        <begin position="78"/>
        <end position="113"/>
    </location>
</feature>
<dbReference type="PROSITE" id="PS00018">
    <property type="entry name" value="EF_HAND_1"/>
    <property type="match status" value="2"/>
</dbReference>
<dbReference type="PANTHER" id="PTHR34524">
    <property type="entry name" value="CALCYPHOSIN"/>
    <property type="match status" value="1"/>
</dbReference>
<reference evidence="5 6" key="2">
    <citation type="submission" date="2018-11" db="EMBL/GenBank/DDBJ databases">
        <authorList>
            <consortium name="Pathogen Informatics"/>
        </authorList>
    </citation>
    <scope>NUCLEOTIDE SEQUENCE [LARGE SCALE GENOMIC DNA]</scope>
</reference>
<evidence type="ECO:0000313" key="6">
    <source>
        <dbReference type="Proteomes" id="UP000282613"/>
    </source>
</evidence>
<feature type="domain" description="EF-hand" evidence="4">
    <location>
        <begin position="41"/>
        <end position="76"/>
    </location>
</feature>
<dbReference type="InterPro" id="IPR051581">
    <property type="entry name" value="Ca-bind"/>
</dbReference>
<dbReference type="InterPro" id="IPR002048">
    <property type="entry name" value="EF_hand_dom"/>
</dbReference>
<dbReference type="Proteomes" id="UP000282613">
    <property type="component" value="Unassembled WGS sequence"/>
</dbReference>
<evidence type="ECO:0000256" key="1">
    <source>
        <dbReference type="ARBA" id="ARBA00022723"/>
    </source>
</evidence>
<dbReference type="Gene3D" id="1.10.238.10">
    <property type="entry name" value="EF-hand"/>
    <property type="match status" value="2"/>
</dbReference>
<evidence type="ECO:0000256" key="3">
    <source>
        <dbReference type="ARBA" id="ARBA00022837"/>
    </source>
</evidence>
<gene>
    <name evidence="5" type="ORF">TASK_LOCUS5270</name>
</gene>